<keyword evidence="7" id="KW-0029">Amino-acid transport</keyword>
<comment type="caution">
    <text evidence="12">The sequence shown here is derived from an EMBL/GenBank/DDBJ whole genome shotgun (WGS) entry which is preliminary data.</text>
</comment>
<protein>
    <submittedName>
        <fullName evidence="12">ABC transporter permease protein</fullName>
    </submittedName>
</protein>
<dbReference type="EMBL" id="BAYX01000003">
    <property type="protein sequence ID" value="GAJ92114.1"/>
    <property type="molecule type" value="Genomic_DNA"/>
</dbReference>
<feature type="transmembrane region" description="Helical" evidence="10">
    <location>
        <begin position="20"/>
        <end position="44"/>
    </location>
</feature>
<dbReference type="RefSeq" id="WP_034522449.1">
    <property type="nucleotide sequence ID" value="NZ_BAYX01000003.1"/>
</dbReference>
<feature type="transmembrane region" description="Helical" evidence="10">
    <location>
        <begin position="192"/>
        <end position="213"/>
    </location>
</feature>
<evidence type="ECO:0000313" key="12">
    <source>
        <dbReference type="EMBL" id="GAJ92114.1"/>
    </source>
</evidence>
<evidence type="ECO:0000256" key="10">
    <source>
        <dbReference type="RuleBase" id="RU363032"/>
    </source>
</evidence>
<dbReference type="Pfam" id="PF00528">
    <property type="entry name" value="BPD_transp_1"/>
    <property type="match status" value="1"/>
</dbReference>
<dbReference type="AlphaFoldDB" id="A0AA87Q6C9"/>
<dbReference type="InterPro" id="IPR010065">
    <property type="entry name" value="AA_ABC_transptr_permease_3TM"/>
</dbReference>
<dbReference type="SUPFAM" id="SSF161098">
    <property type="entry name" value="MetI-like"/>
    <property type="match status" value="1"/>
</dbReference>
<dbReference type="Proteomes" id="UP000026941">
    <property type="component" value="Unassembled WGS sequence"/>
</dbReference>
<keyword evidence="9 10" id="KW-0472">Membrane</keyword>
<evidence type="ECO:0000256" key="8">
    <source>
        <dbReference type="ARBA" id="ARBA00022989"/>
    </source>
</evidence>
<dbReference type="GO" id="GO:0006865">
    <property type="term" value="P:amino acid transport"/>
    <property type="evidence" value="ECO:0007669"/>
    <property type="project" value="UniProtKB-KW"/>
</dbReference>
<evidence type="ECO:0000256" key="6">
    <source>
        <dbReference type="ARBA" id="ARBA00022692"/>
    </source>
</evidence>
<evidence type="ECO:0000256" key="9">
    <source>
        <dbReference type="ARBA" id="ARBA00023136"/>
    </source>
</evidence>
<dbReference type="InterPro" id="IPR000515">
    <property type="entry name" value="MetI-like"/>
</dbReference>
<evidence type="ECO:0000256" key="1">
    <source>
        <dbReference type="ARBA" id="ARBA00003159"/>
    </source>
</evidence>
<name>A0AA87Q6C9_RHIRH</name>
<sequence>MNYTWDFTPIRMNAELLLEGLGNTLLLSAASIVAGLCFGIVLVLMRLSSNKPISIVGTAIIEFYRNTPPLVHFFWYFYGLPILIGVSLDPFVAAWIALSIQSGAFFAEVFRGGIISIERGQWEAARALGMRGGRIMRRIILPQALRRMIPPLMERSFELVKTTSLAATLAYGDLVYQAMVVTSQTYRPLETYTTVAVLFFSVLFVASLGMRAVEARLARYHKR</sequence>
<comment type="function">
    <text evidence="1">Part of the binding-protein-dependent transport system for glutamine; probably responsible for the translocation of the substrate across the membrane.</text>
</comment>
<comment type="subcellular location">
    <subcellularLocation>
        <location evidence="2">Cell inner membrane</location>
        <topology evidence="2">Multi-pass membrane protein</topology>
    </subcellularLocation>
    <subcellularLocation>
        <location evidence="10">Cell membrane</location>
        <topology evidence="10">Multi-pass membrane protein</topology>
    </subcellularLocation>
</comment>
<keyword evidence="4 10" id="KW-0813">Transport</keyword>
<evidence type="ECO:0000313" key="13">
    <source>
        <dbReference type="Proteomes" id="UP000026941"/>
    </source>
</evidence>
<keyword evidence="6 10" id="KW-0812">Transmembrane</keyword>
<dbReference type="InterPro" id="IPR035906">
    <property type="entry name" value="MetI-like_sf"/>
</dbReference>
<dbReference type="GO" id="GO:0043190">
    <property type="term" value="C:ATP-binding cassette (ABC) transporter complex"/>
    <property type="evidence" value="ECO:0007669"/>
    <property type="project" value="InterPro"/>
</dbReference>
<dbReference type="NCBIfam" id="TIGR01726">
    <property type="entry name" value="HEQRo_perm_3TM"/>
    <property type="match status" value="1"/>
</dbReference>
<evidence type="ECO:0000259" key="11">
    <source>
        <dbReference type="PROSITE" id="PS50928"/>
    </source>
</evidence>
<evidence type="ECO:0000256" key="2">
    <source>
        <dbReference type="ARBA" id="ARBA00004429"/>
    </source>
</evidence>
<proteinExistence type="inferred from homology"/>
<accession>A0AA87Q6C9</accession>
<dbReference type="InterPro" id="IPR043429">
    <property type="entry name" value="ArtM/GltK/GlnP/TcyL/YhdX-like"/>
</dbReference>
<feature type="transmembrane region" description="Helical" evidence="10">
    <location>
        <begin position="73"/>
        <end position="98"/>
    </location>
</feature>
<keyword evidence="5" id="KW-1003">Cell membrane</keyword>
<keyword evidence="8 10" id="KW-1133">Transmembrane helix</keyword>
<comment type="similarity">
    <text evidence="3">Belongs to the binding-protein-dependent transport system permease family. HisMQ subfamily.</text>
</comment>
<gene>
    <name evidence="12" type="ORF">RRH01S_03_01830</name>
</gene>
<dbReference type="PANTHER" id="PTHR30614:SF20">
    <property type="entry name" value="GLUTAMINE TRANSPORT SYSTEM PERMEASE PROTEIN GLNP"/>
    <property type="match status" value="1"/>
</dbReference>
<evidence type="ECO:0000256" key="4">
    <source>
        <dbReference type="ARBA" id="ARBA00022448"/>
    </source>
</evidence>
<dbReference type="PROSITE" id="PS50928">
    <property type="entry name" value="ABC_TM1"/>
    <property type="match status" value="1"/>
</dbReference>
<evidence type="ECO:0000256" key="5">
    <source>
        <dbReference type="ARBA" id="ARBA00022475"/>
    </source>
</evidence>
<dbReference type="GO" id="GO:0022857">
    <property type="term" value="F:transmembrane transporter activity"/>
    <property type="evidence" value="ECO:0007669"/>
    <property type="project" value="InterPro"/>
</dbReference>
<evidence type="ECO:0000256" key="3">
    <source>
        <dbReference type="ARBA" id="ARBA00010072"/>
    </source>
</evidence>
<evidence type="ECO:0000256" key="7">
    <source>
        <dbReference type="ARBA" id="ARBA00022970"/>
    </source>
</evidence>
<dbReference type="CDD" id="cd06261">
    <property type="entry name" value="TM_PBP2"/>
    <property type="match status" value="1"/>
</dbReference>
<dbReference type="Gene3D" id="1.10.3720.10">
    <property type="entry name" value="MetI-like"/>
    <property type="match status" value="1"/>
</dbReference>
<feature type="domain" description="ABC transmembrane type-1" evidence="11">
    <location>
        <begin position="21"/>
        <end position="210"/>
    </location>
</feature>
<organism evidence="12 13">
    <name type="scientific">Rhizobium rhizogenes NBRC 13257</name>
    <dbReference type="NCBI Taxonomy" id="1220581"/>
    <lineage>
        <taxon>Bacteria</taxon>
        <taxon>Pseudomonadati</taxon>
        <taxon>Pseudomonadota</taxon>
        <taxon>Alphaproteobacteria</taxon>
        <taxon>Hyphomicrobiales</taxon>
        <taxon>Rhizobiaceae</taxon>
        <taxon>Rhizobium/Agrobacterium group</taxon>
        <taxon>Rhizobium</taxon>
    </lineage>
</organism>
<dbReference type="PANTHER" id="PTHR30614">
    <property type="entry name" value="MEMBRANE COMPONENT OF AMINO ACID ABC TRANSPORTER"/>
    <property type="match status" value="1"/>
</dbReference>
<dbReference type="GeneID" id="86851072"/>
<reference evidence="12 13" key="1">
    <citation type="submission" date="2014-05" db="EMBL/GenBank/DDBJ databases">
        <title>Whole genome shotgun sequence of Rhizobium rhizogenes NBRC 13257.</title>
        <authorList>
            <person name="Katano-Makiyama Y."/>
            <person name="Hosoyama A."/>
            <person name="Hashimoto M."/>
            <person name="Hosoyama Y."/>
            <person name="Noguchi M."/>
            <person name="Tsuchikane K."/>
            <person name="Kimura A."/>
            <person name="Ohji S."/>
            <person name="Ichikawa N."/>
            <person name="Yamazoe A."/>
            <person name="Fujita N."/>
        </authorList>
    </citation>
    <scope>NUCLEOTIDE SEQUENCE [LARGE SCALE GENOMIC DNA]</scope>
    <source>
        <strain evidence="12 13">NBRC 13257</strain>
    </source>
</reference>